<dbReference type="Pfam" id="PF00480">
    <property type="entry name" value="ROK"/>
    <property type="match status" value="1"/>
</dbReference>
<protein>
    <submittedName>
        <fullName evidence="2">ROK family protein</fullName>
    </submittedName>
</protein>
<dbReference type="SUPFAM" id="SSF53067">
    <property type="entry name" value="Actin-like ATPase domain"/>
    <property type="match status" value="1"/>
</dbReference>
<dbReference type="InterPro" id="IPR043129">
    <property type="entry name" value="ATPase_NBD"/>
</dbReference>
<gene>
    <name evidence="2" type="ORF">I2501_28990</name>
</gene>
<dbReference type="Gene3D" id="3.30.420.40">
    <property type="match status" value="2"/>
</dbReference>
<organism evidence="2 3">
    <name type="scientific">Streptacidiphilus fuscans</name>
    <dbReference type="NCBI Taxonomy" id="2789292"/>
    <lineage>
        <taxon>Bacteria</taxon>
        <taxon>Bacillati</taxon>
        <taxon>Actinomycetota</taxon>
        <taxon>Actinomycetes</taxon>
        <taxon>Kitasatosporales</taxon>
        <taxon>Streptomycetaceae</taxon>
        <taxon>Streptacidiphilus</taxon>
    </lineage>
</organism>
<dbReference type="InterPro" id="IPR000600">
    <property type="entry name" value="ROK"/>
</dbReference>
<sequence length="308" mass="31413">MLALEIAGDRIEAGVLGEDGSWRHRESRPSDSALGSDAVIDALVDCATELTRRYAPVAAGVAVPGIVDERTGLAVFSAHLHWRNLPLPSWLADELGIPVAFGHDVRAAALAEAQFGAGQGSRSLLLLSLGAGVASAAVLDGRVLIGGQGRAGELGHLVVRPDGPSCPCGGRGCVEALASTTALFGRYRATSGTTAEAAADAAGVVDAAEVVRRAHDGDPVAAAVWREAVEALAEALRAAVVVLDPKRVVLGGHFAEALRRAQVLPQVCADLSAALAERLTVQTPPALVPTTLHGQAGCLGAALLARRG</sequence>
<keyword evidence="3" id="KW-1185">Reference proteome</keyword>
<name>A0A931BD77_9ACTN</name>
<comment type="caution">
    <text evidence="2">The sequence shown here is derived from an EMBL/GenBank/DDBJ whole genome shotgun (WGS) entry which is preliminary data.</text>
</comment>
<evidence type="ECO:0000256" key="1">
    <source>
        <dbReference type="ARBA" id="ARBA00006479"/>
    </source>
</evidence>
<proteinExistence type="inferred from homology"/>
<dbReference type="PANTHER" id="PTHR18964:SF149">
    <property type="entry name" value="BIFUNCTIONAL UDP-N-ACETYLGLUCOSAMINE 2-EPIMERASE_N-ACETYLMANNOSAMINE KINASE"/>
    <property type="match status" value="1"/>
</dbReference>
<dbReference type="Proteomes" id="UP000657385">
    <property type="component" value="Unassembled WGS sequence"/>
</dbReference>
<dbReference type="PANTHER" id="PTHR18964">
    <property type="entry name" value="ROK (REPRESSOR, ORF, KINASE) FAMILY"/>
    <property type="match status" value="1"/>
</dbReference>
<evidence type="ECO:0000313" key="2">
    <source>
        <dbReference type="EMBL" id="MBF9072068.1"/>
    </source>
</evidence>
<comment type="similarity">
    <text evidence="1">Belongs to the ROK (NagC/XylR) family.</text>
</comment>
<reference evidence="2" key="1">
    <citation type="submission" date="2020-11" db="EMBL/GenBank/DDBJ databases">
        <title>Isolation and identification of active actinomycetes.</title>
        <authorList>
            <person name="Yu B."/>
        </authorList>
    </citation>
    <scope>NUCLEOTIDE SEQUENCE</scope>
    <source>
        <strain evidence="2">NEAU-YB345</strain>
    </source>
</reference>
<dbReference type="EMBL" id="JADPRT010000014">
    <property type="protein sequence ID" value="MBF9072068.1"/>
    <property type="molecule type" value="Genomic_DNA"/>
</dbReference>
<dbReference type="AlphaFoldDB" id="A0A931BD77"/>
<evidence type="ECO:0000313" key="3">
    <source>
        <dbReference type="Proteomes" id="UP000657385"/>
    </source>
</evidence>
<accession>A0A931BD77</accession>